<gene>
    <name evidence="13" type="ORF">HMPREF3200_01211</name>
</gene>
<dbReference type="STRING" id="33036.HMPREF3200_01211"/>
<organism evidence="13 14">
    <name type="scientific">Anaerococcus tetradius</name>
    <dbReference type="NCBI Taxonomy" id="33036"/>
    <lineage>
        <taxon>Bacteria</taxon>
        <taxon>Bacillati</taxon>
        <taxon>Bacillota</taxon>
        <taxon>Tissierellia</taxon>
        <taxon>Tissierellales</taxon>
        <taxon>Peptoniphilaceae</taxon>
        <taxon>Anaerococcus</taxon>
    </lineage>
</organism>
<dbReference type="AlphaFoldDB" id="A0A133KE09"/>
<dbReference type="InterPro" id="IPR001989">
    <property type="entry name" value="Radical_activat_CS"/>
</dbReference>
<dbReference type="InterPro" id="IPR034457">
    <property type="entry name" value="Organic_radical-activating"/>
</dbReference>
<evidence type="ECO:0000256" key="3">
    <source>
        <dbReference type="ARBA" id="ARBA00009777"/>
    </source>
</evidence>
<evidence type="ECO:0000256" key="12">
    <source>
        <dbReference type="PIRNR" id="PIRNR000368"/>
    </source>
</evidence>
<dbReference type="SUPFAM" id="SSF102114">
    <property type="entry name" value="Radical SAM enzymes"/>
    <property type="match status" value="1"/>
</dbReference>
<evidence type="ECO:0000256" key="4">
    <source>
        <dbReference type="ARBA" id="ARBA00014281"/>
    </source>
</evidence>
<dbReference type="InterPro" id="IPR058240">
    <property type="entry name" value="rSAM_sf"/>
</dbReference>
<evidence type="ECO:0000313" key="14">
    <source>
        <dbReference type="Proteomes" id="UP000070383"/>
    </source>
</evidence>
<comment type="catalytic activity">
    <reaction evidence="11">
        <text>glycyl-[protein] + reduced [flavodoxin] + S-adenosyl-L-methionine = glycin-2-yl radical-[protein] + semiquinone [flavodoxin] + 5'-deoxyadenosine + L-methionine + H(+)</text>
        <dbReference type="Rhea" id="RHEA:61976"/>
        <dbReference type="Rhea" id="RHEA-COMP:10622"/>
        <dbReference type="Rhea" id="RHEA-COMP:14480"/>
        <dbReference type="Rhea" id="RHEA-COMP:15993"/>
        <dbReference type="Rhea" id="RHEA-COMP:15994"/>
        <dbReference type="ChEBI" id="CHEBI:15378"/>
        <dbReference type="ChEBI" id="CHEBI:17319"/>
        <dbReference type="ChEBI" id="CHEBI:29947"/>
        <dbReference type="ChEBI" id="CHEBI:32722"/>
        <dbReference type="ChEBI" id="CHEBI:57618"/>
        <dbReference type="ChEBI" id="CHEBI:57844"/>
        <dbReference type="ChEBI" id="CHEBI:59789"/>
        <dbReference type="ChEBI" id="CHEBI:140311"/>
    </reaction>
</comment>
<evidence type="ECO:0000256" key="1">
    <source>
        <dbReference type="ARBA" id="ARBA00001966"/>
    </source>
</evidence>
<evidence type="ECO:0000256" key="11">
    <source>
        <dbReference type="ARBA" id="ARBA00047365"/>
    </source>
</evidence>
<dbReference type="InterPro" id="IPR013785">
    <property type="entry name" value="Aldolase_TIM"/>
</dbReference>
<evidence type="ECO:0000256" key="2">
    <source>
        <dbReference type="ARBA" id="ARBA00003852"/>
    </source>
</evidence>
<dbReference type="GO" id="GO:0043365">
    <property type="term" value="F:[formate-C-acetyltransferase]-activating enzyme activity"/>
    <property type="evidence" value="ECO:0007669"/>
    <property type="project" value="InterPro"/>
</dbReference>
<dbReference type="GO" id="GO:0046872">
    <property type="term" value="F:metal ion binding"/>
    <property type="evidence" value="ECO:0007669"/>
    <property type="project" value="UniProtKB-KW"/>
</dbReference>
<dbReference type="InterPro" id="IPR012837">
    <property type="entry name" value="NrdG"/>
</dbReference>
<keyword evidence="14" id="KW-1185">Reference proteome</keyword>
<dbReference type="OrthoDB" id="9782387at2"/>
<evidence type="ECO:0000256" key="6">
    <source>
        <dbReference type="ARBA" id="ARBA00022691"/>
    </source>
</evidence>
<dbReference type="EC" id="1.97.1.-" evidence="12"/>
<evidence type="ECO:0000313" key="13">
    <source>
        <dbReference type="EMBL" id="KWZ77740.1"/>
    </source>
</evidence>
<comment type="similarity">
    <text evidence="3 12">Belongs to the organic radical-activating enzymes family.</text>
</comment>
<keyword evidence="6" id="KW-0949">S-adenosyl-L-methionine</keyword>
<dbReference type="PANTHER" id="PTHR30352">
    <property type="entry name" value="PYRUVATE FORMATE-LYASE-ACTIVATING ENZYME"/>
    <property type="match status" value="1"/>
</dbReference>
<dbReference type="Gene3D" id="3.20.20.70">
    <property type="entry name" value="Aldolase class I"/>
    <property type="match status" value="1"/>
</dbReference>
<keyword evidence="5" id="KW-0004">4Fe-4S</keyword>
<dbReference type="InterPro" id="IPR007197">
    <property type="entry name" value="rSAM"/>
</dbReference>
<evidence type="ECO:0000256" key="5">
    <source>
        <dbReference type="ARBA" id="ARBA00022485"/>
    </source>
</evidence>
<dbReference type="SFLD" id="SFLDG01066">
    <property type="entry name" value="organic_radical-activating_enz"/>
    <property type="match status" value="1"/>
</dbReference>
<keyword evidence="10" id="KW-0411">Iron-sulfur</keyword>
<dbReference type="SFLD" id="SFLDF00299">
    <property type="entry name" value="anaerobic_ribonucleoside-triph"/>
    <property type="match status" value="1"/>
</dbReference>
<comment type="function">
    <text evidence="2 12">Activation of anaerobic ribonucleoside-triphosphate reductase under anaerobic conditions by generation of an organic free radical, using S-adenosylmethionine and reduced flavodoxin as cosubstrates to produce 5'-deoxy-adenosine.</text>
</comment>
<comment type="caution">
    <text evidence="13">The sequence shown here is derived from an EMBL/GenBank/DDBJ whole genome shotgun (WGS) entry which is preliminary data.</text>
</comment>
<dbReference type="CDD" id="cd01335">
    <property type="entry name" value="Radical_SAM"/>
    <property type="match status" value="1"/>
</dbReference>
<comment type="cofactor">
    <cofactor evidence="1">
        <name>[4Fe-4S] cluster</name>
        <dbReference type="ChEBI" id="CHEBI:49883"/>
    </cofactor>
</comment>
<dbReference type="SFLD" id="SFLDS00029">
    <property type="entry name" value="Radical_SAM"/>
    <property type="match status" value="1"/>
</dbReference>
<sequence length="166" mass="19295">MRYGQIRKYDIANGPGIRTSFFLTGCDRNCKNCFNREYMDFNFGKIRDEEALREVLSYLKLDQIEGLTILGGEPLENPLGLLQALKDIRKEIDKSIWLYSGFKYEVLYNINIAREILKLVDVLVDGEFVEELKDLRLDFRGSSNQRIIDVKASLNKNKIILMNGYK</sequence>
<dbReference type="PIRSF" id="PIRSF000368">
    <property type="entry name" value="NrdG"/>
    <property type="match status" value="1"/>
</dbReference>
<dbReference type="PATRIC" id="fig|33036.3.peg.1200"/>
<name>A0A133KE09_9FIRM</name>
<dbReference type="GO" id="GO:0004748">
    <property type="term" value="F:ribonucleoside-diphosphate reductase activity, thioredoxin disulfide as acceptor"/>
    <property type="evidence" value="ECO:0007669"/>
    <property type="project" value="TreeGrafter"/>
</dbReference>
<keyword evidence="7" id="KW-0479">Metal-binding</keyword>
<dbReference type="GO" id="GO:0051539">
    <property type="term" value="F:4 iron, 4 sulfur cluster binding"/>
    <property type="evidence" value="ECO:0007669"/>
    <property type="project" value="UniProtKB-KW"/>
</dbReference>
<dbReference type="EMBL" id="LRPM01000046">
    <property type="protein sequence ID" value="KWZ77740.1"/>
    <property type="molecule type" value="Genomic_DNA"/>
</dbReference>
<keyword evidence="9" id="KW-0408">Iron</keyword>
<evidence type="ECO:0000256" key="9">
    <source>
        <dbReference type="ARBA" id="ARBA00023004"/>
    </source>
</evidence>
<dbReference type="SFLD" id="SFLDG01063">
    <property type="entry name" value="activating_enzymes__group_1"/>
    <property type="match status" value="1"/>
</dbReference>
<dbReference type="PANTHER" id="PTHR30352:SF2">
    <property type="entry name" value="ANAEROBIC RIBONUCLEOSIDE-TRIPHOSPHATE REDUCTASE-ACTIVATING PROTEIN"/>
    <property type="match status" value="1"/>
</dbReference>
<reference evidence="14" key="1">
    <citation type="submission" date="2016-01" db="EMBL/GenBank/DDBJ databases">
        <authorList>
            <person name="Mitreva M."/>
            <person name="Pepin K.H."/>
            <person name="Mihindukulasuriya K.A."/>
            <person name="Fulton R."/>
            <person name="Fronick C."/>
            <person name="O'Laughlin M."/>
            <person name="Miner T."/>
            <person name="Herter B."/>
            <person name="Rosa B.A."/>
            <person name="Cordes M."/>
            <person name="Tomlinson C."/>
            <person name="Wollam A."/>
            <person name="Palsikar V.B."/>
            <person name="Mardis E.R."/>
            <person name="Wilson R.K."/>
        </authorList>
    </citation>
    <scope>NUCLEOTIDE SEQUENCE [LARGE SCALE GENOMIC DNA]</scope>
    <source>
        <strain evidence="14">MJR8151</strain>
    </source>
</reference>
<dbReference type="PROSITE" id="PS01087">
    <property type="entry name" value="RADICAL_ACTIVATING"/>
    <property type="match status" value="1"/>
</dbReference>
<dbReference type="RefSeq" id="WP_060929516.1">
    <property type="nucleotide sequence ID" value="NZ_KQ955281.1"/>
</dbReference>
<evidence type="ECO:0000256" key="7">
    <source>
        <dbReference type="ARBA" id="ARBA00022723"/>
    </source>
</evidence>
<dbReference type="Pfam" id="PF13353">
    <property type="entry name" value="Fer4_12"/>
    <property type="match status" value="1"/>
</dbReference>
<evidence type="ECO:0000256" key="8">
    <source>
        <dbReference type="ARBA" id="ARBA00023002"/>
    </source>
</evidence>
<protein>
    <recommendedName>
        <fullName evidence="4 12">Anaerobic ribonucleoside-triphosphate reductase-activating protein</fullName>
        <ecNumber evidence="12">1.97.1.-</ecNumber>
    </recommendedName>
</protein>
<keyword evidence="8 12" id="KW-0560">Oxidoreductase</keyword>
<proteinExistence type="inferred from homology"/>
<dbReference type="Proteomes" id="UP000070383">
    <property type="component" value="Unassembled WGS sequence"/>
</dbReference>
<accession>A0A133KE09</accession>
<dbReference type="NCBIfam" id="TIGR02491">
    <property type="entry name" value="NrdG"/>
    <property type="match status" value="1"/>
</dbReference>
<evidence type="ECO:0000256" key="10">
    <source>
        <dbReference type="ARBA" id="ARBA00023014"/>
    </source>
</evidence>